<comment type="caution">
    <text evidence="2">The sequence shown here is derived from an EMBL/GenBank/DDBJ whole genome shotgun (WGS) entry which is preliminary data.</text>
</comment>
<dbReference type="RefSeq" id="WP_230438500.1">
    <property type="nucleotide sequence ID" value="NZ_CP087715.1"/>
</dbReference>
<organism evidence="2 3">
    <name type="scientific">Microbulbifer celer</name>
    <dbReference type="NCBI Taxonomy" id="435905"/>
    <lineage>
        <taxon>Bacteria</taxon>
        <taxon>Pseudomonadati</taxon>
        <taxon>Pseudomonadota</taxon>
        <taxon>Gammaproteobacteria</taxon>
        <taxon>Cellvibrionales</taxon>
        <taxon>Microbulbiferaceae</taxon>
        <taxon>Microbulbifer</taxon>
    </lineage>
</organism>
<feature type="transmembrane region" description="Helical" evidence="1">
    <location>
        <begin position="34"/>
        <end position="53"/>
    </location>
</feature>
<sequence>MVSPVEALIHKLSTAIAFFGGLASAVFAELQDLVAANAAVVVSITALAINWYYQRRRDRRDQIRFEQEMEQ</sequence>
<evidence type="ECO:0000313" key="3">
    <source>
        <dbReference type="Proteomes" id="UP001597264"/>
    </source>
</evidence>
<protein>
    <submittedName>
        <fullName evidence="2">Holin</fullName>
    </submittedName>
</protein>
<keyword evidence="3" id="KW-1185">Reference proteome</keyword>
<reference evidence="3" key="1">
    <citation type="journal article" date="2019" name="Int. J. Syst. Evol. Microbiol.">
        <title>The Global Catalogue of Microorganisms (GCM) 10K type strain sequencing project: providing services to taxonomists for standard genome sequencing and annotation.</title>
        <authorList>
            <consortium name="The Broad Institute Genomics Platform"/>
            <consortium name="The Broad Institute Genome Sequencing Center for Infectious Disease"/>
            <person name="Wu L."/>
            <person name="Ma J."/>
        </authorList>
    </citation>
    <scope>NUCLEOTIDE SEQUENCE [LARGE SCALE GENOMIC DNA]</scope>
    <source>
        <strain evidence="3">CCUG 54356</strain>
    </source>
</reference>
<gene>
    <name evidence="2" type="ORF">ACFQ2X_07325</name>
</gene>
<dbReference type="Proteomes" id="UP001597264">
    <property type="component" value="Unassembled WGS sequence"/>
</dbReference>
<evidence type="ECO:0000313" key="2">
    <source>
        <dbReference type="EMBL" id="MFD1216402.1"/>
    </source>
</evidence>
<dbReference type="EMBL" id="JBHTLR010000007">
    <property type="protein sequence ID" value="MFD1216402.1"/>
    <property type="molecule type" value="Genomic_DNA"/>
</dbReference>
<accession>A0ABW3U6C8</accession>
<name>A0ABW3U6C8_9GAMM</name>
<proteinExistence type="predicted"/>
<keyword evidence="1" id="KW-1133">Transmembrane helix</keyword>
<evidence type="ECO:0000256" key="1">
    <source>
        <dbReference type="SAM" id="Phobius"/>
    </source>
</evidence>
<feature type="transmembrane region" description="Helical" evidence="1">
    <location>
        <begin position="12"/>
        <end position="28"/>
    </location>
</feature>
<keyword evidence="1" id="KW-0472">Membrane</keyword>
<keyword evidence="1" id="KW-0812">Transmembrane</keyword>